<protein>
    <recommendedName>
        <fullName evidence="5">5-formyltetrahydrofolate cyclo-ligase</fullName>
        <ecNumber evidence="5">6.3.3.2</ecNumber>
    </recommendedName>
</protein>
<comment type="similarity">
    <text evidence="1 5">Belongs to the 5-formyltetrahydrofolate cyclo-ligase family.</text>
</comment>
<feature type="binding site" evidence="4">
    <location>
        <begin position="9"/>
        <end position="13"/>
    </location>
    <ligand>
        <name>ATP</name>
        <dbReference type="ChEBI" id="CHEBI:30616"/>
    </ligand>
</feature>
<dbReference type="NCBIfam" id="TIGR02727">
    <property type="entry name" value="MTHFS_bact"/>
    <property type="match status" value="1"/>
</dbReference>
<evidence type="ECO:0000313" key="7">
    <source>
        <dbReference type="Proteomes" id="UP000317839"/>
    </source>
</evidence>
<keyword evidence="5" id="KW-0479">Metal-binding</keyword>
<dbReference type="InterPro" id="IPR024185">
    <property type="entry name" value="FTHF_cligase-like_sf"/>
</dbReference>
<evidence type="ECO:0000256" key="5">
    <source>
        <dbReference type="RuleBase" id="RU361279"/>
    </source>
</evidence>
<keyword evidence="3 4" id="KW-0067">ATP-binding</keyword>
<evidence type="ECO:0000256" key="3">
    <source>
        <dbReference type="ARBA" id="ARBA00022840"/>
    </source>
</evidence>
<proteinExistence type="inferred from homology"/>
<dbReference type="GO" id="GO:0035999">
    <property type="term" value="P:tetrahydrofolate interconversion"/>
    <property type="evidence" value="ECO:0007669"/>
    <property type="project" value="TreeGrafter"/>
</dbReference>
<dbReference type="OrthoDB" id="9801938at2"/>
<dbReference type="InterPro" id="IPR037171">
    <property type="entry name" value="NagB/RpiA_transferase-like"/>
</dbReference>
<dbReference type="PIRSF" id="PIRSF006806">
    <property type="entry name" value="FTHF_cligase"/>
    <property type="match status" value="1"/>
</dbReference>
<dbReference type="AlphaFoldDB" id="A0A545T1B6"/>
<keyword evidence="6" id="KW-0436">Ligase</keyword>
<feature type="binding site" evidence="4">
    <location>
        <begin position="140"/>
        <end position="148"/>
    </location>
    <ligand>
        <name>ATP</name>
        <dbReference type="ChEBI" id="CHEBI:30616"/>
    </ligand>
</feature>
<gene>
    <name evidence="6" type="ORF">FLL45_22075</name>
</gene>
<dbReference type="GO" id="GO:0046872">
    <property type="term" value="F:metal ion binding"/>
    <property type="evidence" value="ECO:0007669"/>
    <property type="project" value="UniProtKB-KW"/>
</dbReference>
<dbReference type="Pfam" id="PF01812">
    <property type="entry name" value="5-FTHF_cyc-lig"/>
    <property type="match status" value="1"/>
</dbReference>
<dbReference type="PANTHER" id="PTHR23407:SF1">
    <property type="entry name" value="5-FORMYLTETRAHYDROFOLATE CYCLO-LIGASE"/>
    <property type="match status" value="1"/>
</dbReference>
<keyword evidence="2 4" id="KW-0547">Nucleotide-binding</keyword>
<dbReference type="PANTHER" id="PTHR23407">
    <property type="entry name" value="ATPASE INHIBITOR/5-FORMYLTETRAHYDROFOLATE CYCLO-LIGASE"/>
    <property type="match status" value="1"/>
</dbReference>
<dbReference type="SUPFAM" id="SSF100950">
    <property type="entry name" value="NagB/RpiA/CoA transferase-like"/>
    <property type="match status" value="1"/>
</dbReference>
<evidence type="ECO:0000256" key="4">
    <source>
        <dbReference type="PIRSR" id="PIRSR006806-1"/>
    </source>
</evidence>
<name>A0A545T1B6_9GAMM</name>
<reference evidence="6 7" key="1">
    <citation type="submission" date="2019-06" db="EMBL/GenBank/DDBJ databases">
        <title>Draft genome of Aliikangiella marina GYP-15.</title>
        <authorList>
            <person name="Wang G."/>
        </authorList>
    </citation>
    <scope>NUCLEOTIDE SEQUENCE [LARGE SCALE GENOMIC DNA]</scope>
    <source>
        <strain evidence="6 7">GYP-15</strain>
    </source>
</reference>
<comment type="catalytic activity">
    <reaction evidence="5">
        <text>(6S)-5-formyl-5,6,7,8-tetrahydrofolate + ATP = (6R)-5,10-methenyltetrahydrofolate + ADP + phosphate</text>
        <dbReference type="Rhea" id="RHEA:10488"/>
        <dbReference type="ChEBI" id="CHEBI:30616"/>
        <dbReference type="ChEBI" id="CHEBI:43474"/>
        <dbReference type="ChEBI" id="CHEBI:57455"/>
        <dbReference type="ChEBI" id="CHEBI:57457"/>
        <dbReference type="ChEBI" id="CHEBI:456216"/>
        <dbReference type="EC" id="6.3.3.2"/>
    </reaction>
</comment>
<evidence type="ECO:0000256" key="2">
    <source>
        <dbReference type="ARBA" id="ARBA00022741"/>
    </source>
</evidence>
<dbReference type="GO" id="GO:0005524">
    <property type="term" value="F:ATP binding"/>
    <property type="evidence" value="ECO:0007669"/>
    <property type="project" value="UniProtKB-KW"/>
</dbReference>
<keyword evidence="7" id="KW-1185">Reference proteome</keyword>
<comment type="cofactor">
    <cofactor evidence="5">
        <name>Mg(2+)</name>
        <dbReference type="ChEBI" id="CHEBI:18420"/>
    </cofactor>
</comment>
<dbReference type="EC" id="6.3.3.2" evidence="5"/>
<organism evidence="6 7">
    <name type="scientific">Aliikangiella marina</name>
    <dbReference type="NCBI Taxonomy" id="1712262"/>
    <lineage>
        <taxon>Bacteria</taxon>
        <taxon>Pseudomonadati</taxon>
        <taxon>Pseudomonadota</taxon>
        <taxon>Gammaproteobacteria</taxon>
        <taxon>Oceanospirillales</taxon>
        <taxon>Pleioneaceae</taxon>
        <taxon>Aliikangiella</taxon>
    </lineage>
</organism>
<evidence type="ECO:0000313" key="6">
    <source>
        <dbReference type="EMBL" id="TQV71017.1"/>
    </source>
</evidence>
<dbReference type="RefSeq" id="WP_142944234.1">
    <property type="nucleotide sequence ID" value="NZ_VIKR01000007.1"/>
</dbReference>
<sequence>MNDSAQSVKATIRKSIRQIRQTINQTESLNAANQICENLLSIEHYTASRNIASFLSFDGEVSTRIINQRLLDDKRIFYLPKLKPWPPNRLWFMPFYPDVKMTTNQFNIPEVDLPVSQAIRPSRLDILLMPLVAFDTRGNRLGMGGGFYDASLAHLKESNIKPLCLGLAYEVQKVADLPSEPWDFQLDGVITEKQVYWF</sequence>
<dbReference type="EMBL" id="VIKR01000007">
    <property type="protein sequence ID" value="TQV71017.1"/>
    <property type="molecule type" value="Genomic_DNA"/>
</dbReference>
<dbReference type="InterPro" id="IPR002698">
    <property type="entry name" value="FTHF_cligase"/>
</dbReference>
<comment type="caution">
    <text evidence="6">The sequence shown here is derived from an EMBL/GenBank/DDBJ whole genome shotgun (WGS) entry which is preliminary data.</text>
</comment>
<keyword evidence="5" id="KW-0460">Magnesium</keyword>
<dbReference type="GO" id="GO:0030272">
    <property type="term" value="F:5-formyltetrahydrofolate cyclo-ligase activity"/>
    <property type="evidence" value="ECO:0007669"/>
    <property type="project" value="UniProtKB-EC"/>
</dbReference>
<feature type="binding site" evidence="4">
    <location>
        <position position="60"/>
    </location>
    <ligand>
        <name>substrate</name>
    </ligand>
</feature>
<dbReference type="Proteomes" id="UP000317839">
    <property type="component" value="Unassembled WGS sequence"/>
</dbReference>
<evidence type="ECO:0000256" key="1">
    <source>
        <dbReference type="ARBA" id="ARBA00010638"/>
    </source>
</evidence>
<dbReference type="GO" id="GO:0009396">
    <property type="term" value="P:folic acid-containing compound biosynthetic process"/>
    <property type="evidence" value="ECO:0007669"/>
    <property type="project" value="TreeGrafter"/>
</dbReference>
<dbReference type="Gene3D" id="3.40.50.10420">
    <property type="entry name" value="NagB/RpiA/CoA transferase-like"/>
    <property type="match status" value="1"/>
</dbReference>
<accession>A0A545T1B6</accession>
<feature type="binding site" evidence="4">
    <location>
        <position position="55"/>
    </location>
    <ligand>
        <name>substrate</name>
    </ligand>
</feature>